<evidence type="ECO:0000256" key="1">
    <source>
        <dbReference type="SAM" id="MobiDB-lite"/>
    </source>
</evidence>
<gene>
    <name evidence="2" type="ORF">AVEN_170760_1</name>
</gene>
<reference evidence="2 3" key="1">
    <citation type="journal article" date="2019" name="Sci. Rep.">
        <title>Orb-weaving spider Araneus ventricosus genome elucidates the spidroin gene catalogue.</title>
        <authorList>
            <person name="Kono N."/>
            <person name="Nakamura H."/>
            <person name="Ohtoshi R."/>
            <person name="Moran D.A.P."/>
            <person name="Shinohara A."/>
            <person name="Yoshida Y."/>
            <person name="Fujiwara M."/>
            <person name="Mori M."/>
            <person name="Tomita M."/>
            <person name="Arakawa K."/>
        </authorList>
    </citation>
    <scope>NUCLEOTIDE SEQUENCE [LARGE SCALE GENOMIC DNA]</scope>
</reference>
<evidence type="ECO:0000313" key="2">
    <source>
        <dbReference type="EMBL" id="GBO10424.1"/>
    </source>
</evidence>
<proteinExistence type="predicted"/>
<organism evidence="2 3">
    <name type="scientific">Araneus ventricosus</name>
    <name type="common">Orbweaver spider</name>
    <name type="synonym">Epeira ventricosa</name>
    <dbReference type="NCBI Taxonomy" id="182803"/>
    <lineage>
        <taxon>Eukaryota</taxon>
        <taxon>Metazoa</taxon>
        <taxon>Ecdysozoa</taxon>
        <taxon>Arthropoda</taxon>
        <taxon>Chelicerata</taxon>
        <taxon>Arachnida</taxon>
        <taxon>Araneae</taxon>
        <taxon>Araneomorphae</taxon>
        <taxon>Entelegynae</taxon>
        <taxon>Araneoidea</taxon>
        <taxon>Araneidae</taxon>
        <taxon>Araneus</taxon>
    </lineage>
</organism>
<dbReference type="OrthoDB" id="10030726at2759"/>
<comment type="caution">
    <text evidence="2">The sequence shown here is derived from an EMBL/GenBank/DDBJ whole genome shotgun (WGS) entry which is preliminary data.</text>
</comment>
<feature type="region of interest" description="Disordered" evidence="1">
    <location>
        <begin position="1"/>
        <end position="29"/>
    </location>
</feature>
<name>A0A4Y2UE85_ARAVE</name>
<feature type="compositionally biased region" description="Basic and acidic residues" evidence="1">
    <location>
        <begin position="12"/>
        <end position="24"/>
    </location>
</feature>
<evidence type="ECO:0000313" key="3">
    <source>
        <dbReference type="Proteomes" id="UP000499080"/>
    </source>
</evidence>
<dbReference type="Proteomes" id="UP000499080">
    <property type="component" value="Unassembled WGS sequence"/>
</dbReference>
<sequence length="97" mass="11232">MPQLEDPAIRPIQEKKLNSDDRPSWQEIAPETPATKRYWALWDSLHLEDGVLYRLKPDLTVDPSWLLARKSYVGSQMSSRSFGEEVWKWVTAQVSSS</sequence>
<keyword evidence="3" id="KW-1185">Reference proteome</keyword>
<accession>A0A4Y2UE85</accession>
<protein>
    <submittedName>
        <fullName evidence="2">Uncharacterized protein</fullName>
    </submittedName>
</protein>
<dbReference type="EMBL" id="BGPR01035543">
    <property type="protein sequence ID" value="GBO10424.1"/>
    <property type="molecule type" value="Genomic_DNA"/>
</dbReference>
<dbReference type="AlphaFoldDB" id="A0A4Y2UE85"/>